<evidence type="ECO:0000256" key="1">
    <source>
        <dbReference type="ARBA" id="ARBA00025758"/>
    </source>
</evidence>
<comment type="similarity">
    <text evidence="1">Belongs to the gemin-2 family.</text>
</comment>
<dbReference type="InterPro" id="IPR035426">
    <property type="entry name" value="Gemin2/Brr1"/>
</dbReference>
<protein>
    <recommendedName>
        <fullName evidence="4">Gem-associated protein 2</fullName>
    </recommendedName>
</protein>
<dbReference type="GO" id="GO:0000387">
    <property type="term" value="P:spliceosomal snRNP assembly"/>
    <property type="evidence" value="ECO:0007669"/>
    <property type="project" value="InterPro"/>
</dbReference>
<proteinExistence type="inferred from homology"/>
<keyword evidence="3" id="KW-1185">Reference proteome</keyword>
<dbReference type="RefSeq" id="XP_018230329.1">
    <property type="nucleotide sequence ID" value="XM_018373674.1"/>
</dbReference>
<gene>
    <name evidence="2" type="ORF">T551_01411</name>
</gene>
<dbReference type="PANTHER" id="PTHR12794:SF0">
    <property type="entry name" value="GEM-ASSOCIATED PROTEIN 2"/>
    <property type="match status" value="1"/>
</dbReference>
<sequence length="268" mass="31031">MEEIPESLSESLFIQKKRKLQVSNEQKNVTSGPIDIETNQRGVFPQMLELDDPSEEDDELPFDGISYLKQVRIEAKQRPGIMTVHLPLSVLTESVQTINKTIKEEIKLEKQLTTCETKAYSFIWEEKFLEKFIVLRTSFSSLKTQSTLLSLPRNKPEWRQLILQALQAPTLSMLCCIDQYTALNLLKWNTGWLSCNSPRQQMIWIFFLLVKIDMVMTSDELSILRELCKKCLILRKSKTKLPLYIQSNIDMVISIVGNLFGQKDLLLK</sequence>
<dbReference type="OrthoDB" id="428895at2759"/>
<name>A0A0W4ZSI1_PNEJ7</name>
<dbReference type="Pfam" id="PF04938">
    <property type="entry name" value="SIP1"/>
    <property type="match status" value="1"/>
</dbReference>
<dbReference type="AlphaFoldDB" id="A0A0W4ZSI1"/>
<dbReference type="EMBL" id="LFWA01000005">
    <property type="protein sequence ID" value="KTW31339.1"/>
    <property type="molecule type" value="Genomic_DNA"/>
</dbReference>
<dbReference type="PANTHER" id="PTHR12794">
    <property type="entry name" value="GEMIN2"/>
    <property type="match status" value="1"/>
</dbReference>
<dbReference type="VEuPathDB" id="FungiDB:T551_01411"/>
<dbReference type="Gene3D" id="1.20.58.1070">
    <property type="match status" value="1"/>
</dbReference>
<evidence type="ECO:0000313" key="2">
    <source>
        <dbReference type="EMBL" id="KTW31339.1"/>
    </source>
</evidence>
<comment type="caution">
    <text evidence="2">The sequence shown here is derived from an EMBL/GenBank/DDBJ whole genome shotgun (WGS) entry which is preliminary data.</text>
</comment>
<evidence type="ECO:0000313" key="3">
    <source>
        <dbReference type="Proteomes" id="UP000053447"/>
    </source>
</evidence>
<accession>A0A0W4ZSI1</accession>
<dbReference type="STRING" id="1408657.A0A0W4ZSI1"/>
<dbReference type="GO" id="GO:0032797">
    <property type="term" value="C:SMN complex"/>
    <property type="evidence" value="ECO:0007669"/>
    <property type="project" value="TreeGrafter"/>
</dbReference>
<organism evidence="2 3">
    <name type="scientific">Pneumocystis jirovecii (strain RU7)</name>
    <name type="common">Human pneumocystis pneumonia agent</name>
    <dbReference type="NCBI Taxonomy" id="1408657"/>
    <lineage>
        <taxon>Eukaryota</taxon>
        <taxon>Fungi</taxon>
        <taxon>Dikarya</taxon>
        <taxon>Ascomycota</taxon>
        <taxon>Taphrinomycotina</taxon>
        <taxon>Pneumocystomycetes</taxon>
        <taxon>Pneumocystaceae</taxon>
        <taxon>Pneumocystis</taxon>
    </lineage>
</organism>
<reference evidence="3" key="1">
    <citation type="journal article" date="2016" name="Nat. Commun.">
        <title>Genome analysis of three Pneumocystis species reveals adaptation mechanisms to life exclusively in mammalian hosts.</title>
        <authorList>
            <person name="Ma L."/>
            <person name="Chen Z."/>
            <person name="Huang D.W."/>
            <person name="Kutty G."/>
            <person name="Ishihara M."/>
            <person name="Wang H."/>
            <person name="Abouelleil A."/>
            <person name="Bishop L."/>
            <person name="Davey E."/>
            <person name="Deng R."/>
            <person name="Deng X."/>
            <person name="Fan L."/>
            <person name="Fantoni G."/>
            <person name="Fitzgerald M."/>
            <person name="Gogineni E."/>
            <person name="Goldberg J.M."/>
            <person name="Handley G."/>
            <person name="Hu X."/>
            <person name="Huber C."/>
            <person name="Jiao X."/>
            <person name="Jones K."/>
            <person name="Levin J.Z."/>
            <person name="Liu Y."/>
            <person name="Macdonald P."/>
            <person name="Melnikov A."/>
            <person name="Raley C."/>
            <person name="Sassi M."/>
            <person name="Sherman B.T."/>
            <person name="Song X."/>
            <person name="Sykes S."/>
            <person name="Tran B."/>
            <person name="Walsh L."/>
            <person name="Xia Y."/>
            <person name="Yang J."/>
            <person name="Young S."/>
            <person name="Zeng Q."/>
            <person name="Zheng X."/>
            <person name="Stephens R."/>
            <person name="Nusbaum C."/>
            <person name="Birren B.W."/>
            <person name="Azadi P."/>
            <person name="Lempicki R.A."/>
            <person name="Cuomo C.A."/>
            <person name="Kovacs J.A."/>
        </authorList>
    </citation>
    <scope>NUCLEOTIDE SEQUENCE [LARGE SCALE GENOMIC DNA]</scope>
    <source>
        <strain evidence="3">RU7</strain>
    </source>
</reference>
<dbReference type="GO" id="GO:0005634">
    <property type="term" value="C:nucleus"/>
    <property type="evidence" value="ECO:0007669"/>
    <property type="project" value="TreeGrafter"/>
</dbReference>
<dbReference type="GeneID" id="28939929"/>
<dbReference type="Proteomes" id="UP000053447">
    <property type="component" value="Unassembled WGS sequence"/>
</dbReference>
<evidence type="ECO:0008006" key="4">
    <source>
        <dbReference type="Google" id="ProtNLM"/>
    </source>
</evidence>